<feature type="non-terminal residue" evidence="1">
    <location>
        <position position="1"/>
    </location>
</feature>
<organism evidence="1 2">
    <name type="scientific">Polyplosphaeria fusca</name>
    <dbReference type="NCBI Taxonomy" id="682080"/>
    <lineage>
        <taxon>Eukaryota</taxon>
        <taxon>Fungi</taxon>
        <taxon>Dikarya</taxon>
        <taxon>Ascomycota</taxon>
        <taxon>Pezizomycotina</taxon>
        <taxon>Dothideomycetes</taxon>
        <taxon>Pleosporomycetidae</taxon>
        <taxon>Pleosporales</taxon>
        <taxon>Tetraplosphaeriaceae</taxon>
        <taxon>Polyplosphaeria</taxon>
    </lineage>
</organism>
<dbReference type="EMBL" id="ML996155">
    <property type="protein sequence ID" value="KAF2733912.1"/>
    <property type="molecule type" value="Genomic_DNA"/>
</dbReference>
<dbReference type="Proteomes" id="UP000799444">
    <property type="component" value="Unassembled WGS sequence"/>
</dbReference>
<accession>A0A9P4QZ97</accession>
<name>A0A9P4QZ97_9PLEO</name>
<evidence type="ECO:0000313" key="2">
    <source>
        <dbReference type="Proteomes" id="UP000799444"/>
    </source>
</evidence>
<sequence length="209" mass="23592">LRLFLSTPAPRSETPLSSQLLSLDLIVILREAFSRIRRRRPAPRHRDCPFSPRPCRFPPQYVECVVQCLAHSWIRSPARIWKHFAVASLSTLIISHPSRPSTLLYCEFSITPRGKLAQLMAMGRFGRKMKLVTRRTASPAWACAILRSSPPASGLPVPFTTPFPIHVSSERLRGPHATASARMRLDWTPLLWPNALDPTFGRRRGQSPA</sequence>
<keyword evidence="2" id="KW-1185">Reference proteome</keyword>
<proteinExistence type="predicted"/>
<protein>
    <submittedName>
        <fullName evidence="1">Uncharacterized protein</fullName>
    </submittedName>
</protein>
<comment type="caution">
    <text evidence="1">The sequence shown here is derived from an EMBL/GenBank/DDBJ whole genome shotgun (WGS) entry which is preliminary data.</text>
</comment>
<gene>
    <name evidence="1" type="ORF">EJ04DRAFT_604272</name>
</gene>
<dbReference type="AlphaFoldDB" id="A0A9P4QZ97"/>
<reference evidence="1" key="1">
    <citation type="journal article" date="2020" name="Stud. Mycol.">
        <title>101 Dothideomycetes genomes: a test case for predicting lifestyles and emergence of pathogens.</title>
        <authorList>
            <person name="Haridas S."/>
            <person name="Albert R."/>
            <person name="Binder M."/>
            <person name="Bloem J."/>
            <person name="Labutti K."/>
            <person name="Salamov A."/>
            <person name="Andreopoulos B."/>
            <person name="Baker S."/>
            <person name="Barry K."/>
            <person name="Bills G."/>
            <person name="Bluhm B."/>
            <person name="Cannon C."/>
            <person name="Castanera R."/>
            <person name="Culley D."/>
            <person name="Daum C."/>
            <person name="Ezra D."/>
            <person name="Gonzalez J."/>
            <person name="Henrissat B."/>
            <person name="Kuo A."/>
            <person name="Liang C."/>
            <person name="Lipzen A."/>
            <person name="Lutzoni F."/>
            <person name="Magnuson J."/>
            <person name="Mondo S."/>
            <person name="Nolan M."/>
            <person name="Ohm R."/>
            <person name="Pangilinan J."/>
            <person name="Park H.-J."/>
            <person name="Ramirez L."/>
            <person name="Alfaro M."/>
            <person name="Sun H."/>
            <person name="Tritt A."/>
            <person name="Yoshinaga Y."/>
            <person name="Zwiers L.-H."/>
            <person name="Turgeon B."/>
            <person name="Goodwin S."/>
            <person name="Spatafora J."/>
            <person name="Crous P."/>
            <person name="Grigoriev I."/>
        </authorList>
    </citation>
    <scope>NUCLEOTIDE SEQUENCE</scope>
    <source>
        <strain evidence="1">CBS 125425</strain>
    </source>
</reference>
<evidence type="ECO:0000313" key="1">
    <source>
        <dbReference type="EMBL" id="KAF2733912.1"/>
    </source>
</evidence>